<dbReference type="InterPro" id="IPR004839">
    <property type="entry name" value="Aminotransferase_I/II_large"/>
</dbReference>
<dbReference type="InterPro" id="IPR015424">
    <property type="entry name" value="PyrdxlP-dep_Trfase"/>
</dbReference>
<keyword evidence="6" id="KW-1185">Reference proteome</keyword>
<name>A0ABV4AEK9_9GAMM</name>
<evidence type="ECO:0000313" key="5">
    <source>
        <dbReference type="EMBL" id="MEY1661090.1"/>
    </source>
</evidence>
<proteinExistence type="predicted"/>
<evidence type="ECO:0000313" key="6">
    <source>
        <dbReference type="Proteomes" id="UP001562065"/>
    </source>
</evidence>
<dbReference type="InterPro" id="IPR050087">
    <property type="entry name" value="AON_synthase_class-II"/>
</dbReference>
<gene>
    <name evidence="5" type="primary">cqsA</name>
    <name evidence="5" type="ORF">AB5I84_02885</name>
</gene>
<keyword evidence="3" id="KW-0663">Pyridoxal phosphate</keyword>
<keyword evidence="2" id="KW-0808">Transferase</keyword>
<dbReference type="Proteomes" id="UP001562065">
    <property type="component" value="Unassembled WGS sequence"/>
</dbReference>
<comment type="cofactor">
    <cofactor evidence="1">
        <name>pyridoxal 5'-phosphate</name>
        <dbReference type="ChEBI" id="CHEBI:597326"/>
    </cofactor>
</comment>
<dbReference type="InterPro" id="IPR015421">
    <property type="entry name" value="PyrdxlP-dep_Trfase_major"/>
</dbReference>
<organism evidence="5 6">
    <name type="scientific">Isoalcanivorax beigongshangi</name>
    <dbReference type="NCBI Taxonomy" id="3238810"/>
    <lineage>
        <taxon>Bacteria</taxon>
        <taxon>Pseudomonadati</taxon>
        <taxon>Pseudomonadota</taxon>
        <taxon>Gammaproteobacteria</taxon>
        <taxon>Oceanospirillales</taxon>
        <taxon>Alcanivoracaceae</taxon>
        <taxon>Isoalcanivorax</taxon>
    </lineage>
</organism>
<dbReference type="Gene3D" id="3.90.1150.10">
    <property type="entry name" value="Aspartate Aminotransferase, domain 1"/>
    <property type="match status" value="1"/>
</dbReference>
<dbReference type="Gene3D" id="3.40.640.10">
    <property type="entry name" value="Type I PLP-dependent aspartate aminotransferase-like (Major domain)"/>
    <property type="match status" value="1"/>
</dbReference>
<evidence type="ECO:0000256" key="1">
    <source>
        <dbReference type="ARBA" id="ARBA00001933"/>
    </source>
</evidence>
<dbReference type="InterPro" id="IPR015422">
    <property type="entry name" value="PyrdxlP-dep_Trfase_small"/>
</dbReference>
<feature type="domain" description="Aminotransferase class I/classII large" evidence="4">
    <location>
        <begin position="53"/>
        <end position="386"/>
    </location>
</feature>
<dbReference type="Pfam" id="PF00155">
    <property type="entry name" value="Aminotran_1_2"/>
    <property type="match status" value="1"/>
</dbReference>
<evidence type="ECO:0000256" key="2">
    <source>
        <dbReference type="ARBA" id="ARBA00022679"/>
    </source>
</evidence>
<sequence>MSAIMQRGARARKMAKMPEFIRSRMDDHFINRLQNEWGGDHLLKGAVPQPGAIEMISNDYLGLSNHPRIVAAQVGSLQSGDKSVVMSGAFLKGDNNQRRFEQRCAEWTGYEAAILCQSGYAANVGLIQSIAGADIPVYVDMSGHASLWEGVNSANGRAIPFRHNDMKHLARQVRQHGQGVICVDSVYSTSGTICPLEELVALAEETGCVLIVDESHSLGTHGPDGAGLVAAAGLQERVHFVTASLAKSFSGRAGLVLCSGEFADYFWVTSLPAIFSSCLLDHEILALDATLELIQREHWRREAVQVNADFLRRGLAELGYNVTASQSQIIALEAGTERSTQKLRMALEQRGVFGSVFCAPATPKNRSLVRFSVNALLTLSQLQRVLAVCAEIRDEVDMWEWPSTRRLARVQPEIEMMEQRKRA</sequence>
<evidence type="ECO:0000259" key="4">
    <source>
        <dbReference type="Pfam" id="PF00155"/>
    </source>
</evidence>
<comment type="caution">
    <text evidence="5">The sequence shown here is derived from an EMBL/GenBank/DDBJ whole genome shotgun (WGS) entry which is preliminary data.</text>
</comment>
<dbReference type="SUPFAM" id="SSF53383">
    <property type="entry name" value="PLP-dependent transferases"/>
    <property type="match status" value="1"/>
</dbReference>
<dbReference type="PANTHER" id="PTHR13693:SF100">
    <property type="entry name" value="8-AMINO-7-OXONONANOATE SYNTHASE"/>
    <property type="match status" value="1"/>
</dbReference>
<reference evidence="5 6" key="1">
    <citation type="submission" date="2024-07" db="EMBL/GenBank/DDBJ databases">
        <authorList>
            <person name="Ren Q."/>
        </authorList>
    </citation>
    <scope>NUCLEOTIDE SEQUENCE [LARGE SCALE GENOMIC DNA]</scope>
    <source>
        <strain evidence="5 6">REN37</strain>
    </source>
</reference>
<dbReference type="EMBL" id="JBGCUO010000001">
    <property type="protein sequence ID" value="MEY1661090.1"/>
    <property type="molecule type" value="Genomic_DNA"/>
</dbReference>
<dbReference type="RefSeq" id="WP_369454328.1">
    <property type="nucleotide sequence ID" value="NZ_JBGCUO010000001.1"/>
</dbReference>
<evidence type="ECO:0000256" key="3">
    <source>
        <dbReference type="ARBA" id="ARBA00022898"/>
    </source>
</evidence>
<accession>A0ABV4AEK9</accession>
<dbReference type="PANTHER" id="PTHR13693">
    <property type="entry name" value="CLASS II AMINOTRANSFERASE/8-AMINO-7-OXONONANOATE SYNTHASE"/>
    <property type="match status" value="1"/>
</dbReference>
<protein>
    <submittedName>
        <fullName evidence="5">Alpha-hydroxyketone-type quorum-sensing autoinducer synthase</fullName>
    </submittedName>
</protein>
<dbReference type="NCBIfam" id="NF005526">
    <property type="entry name" value="PRK07179.1"/>
    <property type="match status" value="1"/>
</dbReference>